<evidence type="ECO:0000256" key="3">
    <source>
        <dbReference type="ARBA" id="ARBA00022801"/>
    </source>
</evidence>
<keyword evidence="7" id="KW-1185">Reference proteome</keyword>
<dbReference type="SUPFAM" id="SSF54001">
    <property type="entry name" value="Cysteine proteinases"/>
    <property type="match status" value="1"/>
</dbReference>
<name>A0A2C9CSM2_9RHOB</name>
<evidence type="ECO:0000256" key="1">
    <source>
        <dbReference type="ARBA" id="ARBA00007074"/>
    </source>
</evidence>
<reference evidence="7" key="1">
    <citation type="submission" date="2017-09" db="EMBL/GenBank/DDBJ databases">
        <authorList>
            <person name="Varghese N."/>
            <person name="Submissions S."/>
        </authorList>
    </citation>
    <scope>NUCLEOTIDE SEQUENCE [LARGE SCALE GENOMIC DNA]</scope>
    <source>
        <strain evidence="7">C7</strain>
    </source>
</reference>
<proteinExistence type="inferred from homology"/>
<dbReference type="EMBL" id="OCTN01000002">
    <property type="protein sequence ID" value="SOH93379.1"/>
    <property type="molecule type" value="Genomic_DNA"/>
</dbReference>
<organism evidence="6 7">
    <name type="scientific">Pontivivens marinum</name>
    <dbReference type="NCBI Taxonomy" id="1690039"/>
    <lineage>
        <taxon>Bacteria</taxon>
        <taxon>Pseudomonadati</taxon>
        <taxon>Pseudomonadota</taxon>
        <taxon>Alphaproteobacteria</taxon>
        <taxon>Rhodobacterales</taxon>
        <taxon>Paracoccaceae</taxon>
        <taxon>Pontivivens</taxon>
    </lineage>
</organism>
<feature type="domain" description="NlpC/P60" evidence="5">
    <location>
        <begin position="1"/>
        <end position="123"/>
    </location>
</feature>
<dbReference type="Pfam" id="PF00877">
    <property type="entry name" value="NLPC_P60"/>
    <property type="match status" value="1"/>
</dbReference>
<dbReference type="Proteomes" id="UP000220034">
    <property type="component" value="Unassembled WGS sequence"/>
</dbReference>
<dbReference type="GO" id="GO:0008234">
    <property type="term" value="F:cysteine-type peptidase activity"/>
    <property type="evidence" value="ECO:0007669"/>
    <property type="project" value="UniProtKB-KW"/>
</dbReference>
<keyword evidence="3" id="KW-0378">Hydrolase</keyword>
<dbReference type="RefSeq" id="WP_097928966.1">
    <property type="nucleotide sequence ID" value="NZ_OCTN01000002.1"/>
</dbReference>
<evidence type="ECO:0000313" key="6">
    <source>
        <dbReference type="EMBL" id="SOH93379.1"/>
    </source>
</evidence>
<accession>A0A2C9CSM2</accession>
<gene>
    <name evidence="6" type="ORF">SAMN06273572_10255</name>
</gene>
<evidence type="ECO:0000256" key="2">
    <source>
        <dbReference type="ARBA" id="ARBA00022670"/>
    </source>
</evidence>
<keyword evidence="4" id="KW-0788">Thiol protease</keyword>
<dbReference type="Gene3D" id="3.90.1720.10">
    <property type="entry name" value="endopeptidase domain like (from Nostoc punctiforme)"/>
    <property type="match status" value="1"/>
</dbReference>
<dbReference type="OrthoDB" id="6058745at2"/>
<evidence type="ECO:0000259" key="5">
    <source>
        <dbReference type="PROSITE" id="PS51935"/>
    </source>
</evidence>
<protein>
    <submittedName>
        <fullName evidence="6">NlpC/P60 family protein</fullName>
    </submittedName>
</protein>
<dbReference type="AlphaFoldDB" id="A0A2C9CSM2"/>
<sequence length="124" mass="13955">MHWTDGWIGLPHAQRGRGPGYDCLGLFVTITRTRSGAVVDDPLCTIATSRAAAHKMRAHWSPVRDAPREGDAALFRIRGHALHVGYVLDAHRMLHIEDDTGSRIERWDGLLWKPRLEGLYRHAG</sequence>
<evidence type="ECO:0000256" key="4">
    <source>
        <dbReference type="ARBA" id="ARBA00022807"/>
    </source>
</evidence>
<comment type="similarity">
    <text evidence="1">Belongs to the peptidase C40 family.</text>
</comment>
<dbReference type="InterPro" id="IPR038765">
    <property type="entry name" value="Papain-like_cys_pep_sf"/>
</dbReference>
<dbReference type="GO" id="GO:0006508">
    <property type="term" value="P:proteolysis"/>
    <property type="evidence" value="ECO:0007669"/>
    <property type="project" value="UniProtKB-KW"/>
</dbReference>
<dbReference type="PROSITE" id="PS51935">
    <property type="entry name" value="NLPC_P60"/>
    <property type="match status" value="1"/>
</dbReference>
<evidence type="ECO:0000313" key="7">
    <source>
        <dbReference type="Proteomes" id="UP000220034"/>
    </source>
</evidence>
<dbReference type="InterPro" id="IPR000064">
    <property type="entry name" value="NLP_P60_dom"/>
</dbReference>
<keyword evidence="2" id="KW-0645">Protease</keyword>